<gene>
    <name evidence="13" type="primary">Ska3</name>
    <name evidence="13" type="ORF">ZAPATR_R07226</name>
</gene>
<dbReference type="GO" id="GO:0007059">
    <property type="term" value="P:chromosome segregation"/>
    <property type="evidence" value="ECO:0007669"/>
    <property type="project" value="InterPro"/>
</dbReference>
<evidence type="ECO:0000256" key="4">
    <source>
        <dbReference type="ARBA" id="ARBA00022454"/>
    </source>
</evidence>
<dbReference type="PANTHER" id="PTHR48118">
    <property type="entry name" value="SPINDLE AND KINETOCHORE-ASSOCIATED PROTEIN 3"/>
    <property type="match status" value="1"/>
</dbReference>
<dbReference type="Gene3D" id="6.10.250.1400">
    <property type="match status" value="1"/>
</dbReference>
<proteinExistence type="inferred from homology"/>
<dbReference type="GO" id="GO:0000940">
    <property type="term" value="C:outer kinetochore"/>
    <property type="evidence" value="ECO:0007669"/>
    <property type="project" value="InterPro"/>
</dbReference>
<protein>
    <submittedName>
        <fullName evidence="13">SKA3 protein</fullName>
    </submittedName>
</protein>
<feature type="non-terminal residue" evidence="13">
    <location>
        <position position="525"/>
    </location>
</feature>
<keyword evidence="12" id="KW-0137">Centromere</keyword>
<keyword evidence="10" id="KW-0206">Cytoskeleton</keyword>
<evidence type="ECO:0000256" key="5">
    <source>
        <dbReference type="ARBA" id="ARBA00022490"/>
    </source>
</evidence>
<evidence type="ECO:0000256" key="10">
    <source>
        <dbReference type="ARBA" id="ARBA00023212"/>
    </source>
</evidence>
<keyword evidence="4" id="KW-0158">Chromosome</keyword>
<evidence type="ECO:0000256" key="2">
    <source>
        <dbReference type="ARBA" id="ARBA00004629"/>
    </source>
</evidence>
<dbReference type="PANTHER" id="PTHR48118:SF1">
    <property type="entry name" value="SPINDLE AND KINETOCHORE-ASSOCIATED PROTEIN 3"/>
    <property type="match status" value="1"/>
</dbReference>
<evidence type="ECO:0000256" key="3">
    <source>
        <dbReference type="ARBA" id="ARBA00007716"/>
    </source>
</evidence>
<dbReference type="GO" id="GO:0000278">
    <property type="term" value="P:mitotic cell cycle"/>
    <property type="evidence" value="ECO:0007669"/>
    <property type="project" value="TreeGrafter"/>
</dbReference>
<keyword evidence="5" id="KW-0963">Cytoplasm</keyword>
<keyword evidence="11" id="KW-0131">Cell cycle</keyword>
<keyword evidence="7" id="KW-0493">Microtubule</keyword>
<accession>A0A7L3FU39</accession>
<dbReference type="Proteomes" id="UP000557426">
    <property type="component" value="Unassembled WGS sequence"/>
</dbReference>
<keyword evidence="6" id="KW-0132">Cell division</keyword>
<sequence length="525" mass="59742">MDASKIFFSKLRSLAFMLEKETRQLKRALHGEDADYEDKSPTEVVHDLHCEIRTLKENINASLRKSCWEKQAINNFIKASEILMRRSAADLGQIRELFHGCKTCVKEFTEEEEAVDSDLPMSVENKSDEACTEKPLVPKDLLQNPQLSDFGLEKYAFSRPLSASKGQHATNACQENSNIRTPLKPETPRILPKTPKCMLKMDDYECVTPRLENFGISEHTMCMNEDYTMSLIHKTAQTSQKGVKFFKTMPTSVTFSPKVLKPVKRIYFSAPTTKLRLKVIKKGRKKWLKKSLLGLCFRQVKTEVSVPEPTSRRIIVTPGPKVTPENTDWISSPMVLVFCTPDVKIPASATRTVLPRLQKTDELPLPSHTETPQVPHFEARWLTAEDKVVNTSYVHFFFTISSFSNGSLGFFSNTAFSYGINIELVTKNDATEKQCKEDKVPFAMSSDEYYNRFGDPSPPQINHYDQLLSTPPPPELTRIPDDVLQILSKYNHEPHSSKAKEMGTKAGSTTRYENDFADYCNKENR</sequence>
<dbReference type="InterPro" id="IPR033341">
    <property type="entry name" value="SKA3"/>
</dbReference>
<evidence type="ECO:0000256" key="12">
    <source>
        <dbReference type="ARBA" id="ARBA00023328"/>
    </source>
</evidence>
<comment type="caution">
    <text evidence="13">The sequence shown here is derived from an EMBL/GenBank/DDBJ whole genome shotgun (WGS) entry which is preliminary data.</text>
</comment>
<keyword evidence="8" id="KW-0498">Mitosis</keyword>
<evidence type="ECO:0000256" key="11">
    <source>
        <dbReference type="ARBA" id="ARBA00023306"/>
    </source>
</evidence>
<organism evidence="13 14">
    <name type="scientific">Zapornia atra</name>
    <name type="common">Henderson crake</name>
    <dbReference type="NCBI Taxonomy" id="2585822"/>
    <lineage>
        <taxon>Eukaryota</taxon>
        <taxon>Metazoa</taxon>
        <taxon>Chordata</taxon>
        <taxon>Craniata</taxon>
        <taxon>Vertebrata</taxon>
        <taxon>Euteleostomi</taxon>
        <taxon>Archelosauria</taxon>
        <taxon>Archosauria</taxon>
        <taxon>Dinosauria</taxon>
        <taxon>Saurischia</taxon>
        <taxon>Theropoda</taxon>
        <taxon>Coelurosauria</taxon>
        <taxon>Aves</taxon>
        <taxon>Neognathae</taxon>
        <taxon>Neoaves</taxon>
        <taxon>Gruiformes</taxon>
        <taxon>Rallidae</taxon>
        <taxon>Zapornia</taxon>
    </lineage>
</organism>
<evidence type="ECO:0000256" key="1">
    <source>
        <dbReference type="ARBA" id="ARBA00004186"/>
    </source>
</evidence>
<evidence type="ECO:0000256" key="8">
    <source>
        <dbReference type="ARBA" id="ARBA00022776"/>
    </source>
</evidence>
<comment type="subcellular location">
    <subcellularLocation>
        <location evidence="2">Chromosome</location>
        <location evidence="2">Centromere</location>
        <location evidence="2">Kinetochore</location>
    </subcellularLocation>
    <subcellularLocation>
        <location evidence="1">Cytoplasm</location>
        <location evidence="1">Cytoskeleton</location>
        <location evidence="1">Spindle</location>
    </subcellularLocation>
</comment>
<reference evidence="13 14" key="1">
    <citation type="submission" date="2019-09" db="EMBL/GenBank/DDBJ databases">
        <title>Bird 10,000 Genomes (B10K) Project - Family phase.</title>
        <authorList>
            <person name="Zhang G."/>
        </authorList>
    </citation>
    <scope>NUCLEOTIDE SEQUENCE [LARGE SCALE GENOMIC DNA]</scope>
    <source>
        <strain evidence="13">B10K-DU-011-47</strain>
        <tissue evidence="13">Mixed tissue sample</tissue>
    </source>
</reference>
<dbReference type="GO" id="GO:0005876">
    <property type="term" value="C:spindle microtubule"/>
    <property type="evidence" value="ECO:0007669"/>
    <property type="project" value="TreeGrafter"/>
</dbReference>
<comment type="similarity">
    <text evidence="3">Belongs to the SKA3 family.</text>
</comment>
<evidence type="ECO:0000313" key="13">
    <source>
        <dbReference type="EMBL" id="NXT83617.1"/>
    </source>
</evidence>
<keyword evidence="14" id="KW-1185">Reference proteome</keyword>
<evidence type="ECO:0000256" key="6">
    <source>
        <dbReference type="ARBA" id="ARBA00022618"/>
    </source>
</evidence>
<name>A0A7L3FU39_9GRUI</name>
<dbReference type="GO" id="GO:0051301">
    <property type="term" value="P:cell division"/>
    <property type="evidence" value="ECO:0007669"/>
    <property type="project" value="UniProtKB-KW"/>
</dbReference>
<dbReference type="EMBL" id="VZTU01028336">
    <property type="protein sequence ID" value="NXT83617.1"/>
    <property type="molecule type" value="Genomic_DNA"/>
</dbReference>
<evidence type="ECO:0000256" key="9">
    <source>
        <dbReference type="ARBA" id="ARBA00022838"/>
    </source>
</evidence>
<evidence type="ECO:0000313" key="14">
    <source>
        <dbReference type="Proteomes" id="UP000557426"/>
    </source>
</evidence>
<keyword evidence="9" id="KW-0995">Kinetochore</keyword>
<evidence type="ECO:0000256" key="7">
    <source>
        <dbReference type="ARBA" id="ARBA00022701"/>
    </source>
</evidence>
<dbReference type="AlphaFoldDB" id="A0A7L3FU39"/>
<feature type="non-terminal residue" evidence="13">
    <location>
        <position position="1"/>
    </location>
</feature>